<feature type="domain" description="HTH cro/C1-type" evidence="2">
    <location>
        <begin position="18"/>
        <end position="72"/>
    </location>
</feature>
<dbReference type="SUPFAM" id="SSF51182">
    <property type="entry name" value="RmlC-like cupins"/>
    <property type="match status" value="1"/>
</dbReference>
<organism evidence="3 4">
    <name type="scientific">Fodinicurvata halophila</name>
    <dbReference type="NCBI Taxonomy" id="1419723"/>
    <lineage>
        <taxon>Bacteria</taxon>
        <taxon>Pseudomonadati</taxon>
        <taxon>Pseudomonadota</taxon>
        <taxon>Alphaproteobacteria</taxon>
        <taxon>Rhodospirillales</taxon>
        <taxon>Rhodovibrionaceae</taxon>
        <taxon>Fodinicurvata</taxon>
    </lineage>
</organism>
<dbReference type="InterPro" id="IPR011051">
    <property type="entry name" value="RmlC_Cupin_sf"/>
</dbReference>
<dbReference type="InterPro" id="IPR010982">
    <property type="entry name" value="Lambda_DNA-bd_dom_sf"/>
</dbReference>
<dbReference type="PANTHER" id="PTHR46797">
    <property type="entry name" value="HTH-TYPE TRANSCRIPTIONAL REGULATOR"/>
    <property type="match status" value="1"/>
</dbReference>
<dbReference type="RefSeq" id="WP_382423780.1">
    <property type="nucleotide sequence ID" value="NZ_JBHSCW010000015.1"/>
</dbReference>
<evidence type="ECO:0000313" key="3">
    <source>
        <dbReference type="EMBL" id="MFC4353404.1"/>
    </source>
</evidence>
<dbReference type="PROSITE" id="PS50943">
    <property type="entry name" value="HTH_CROC1"/>
    <property type="match status" value="1"/>
</dbReference>
<dbReference type="InterPro" id="IPR014710">
    <property type="entry name" value="RmlC-like_jellyroll"/>
</dbReference>
<dbReference type="InterPro" id="IPR050807">
    <property type="entry name" value="TransReg_Diox_bact_type"/>
</dbReference>
<dbReference type="SMART" id="SM00530">
    <property type="entry name" value="HTH_XRE"/>
    <property type="match status" value="1"/>
</dbReference>
<proteinExistence type="predicted"/>
<dbReference type="Proteomes" id="UP001595799">
    <property type="component" value="Unassembled WGS sequence"/>
</dbReference>
<evidence type="ECO:0000256" key="1">
    <source>
        <dbReference type="ARBA" id="ARBA00023125"/>
    </source>
</evidence>
<accession>A0ABV8USB0</accession>
<dbReference type="SUPFAM" id="SSF47413">
    <property type="entry name" value="lambda repressor-like DNA-binding domains"/>
    <property type="match status" value="1"/>
</dbReference>
<evidence type="ECO:0000259" key="2">
    <source>
        <dbReference type="PROSITE" id="PS50943"/>
    </source>
</evidence>
<dbReference type="InterPro" id="IPR001387">
    <property type="entry name" value="Cro/C1-type_HTH"/>
</dbReference>
<dbReference type="PANTHER" id="PTHR46797:SF2">
    <property type="entry name" value="TRANSCRIPTIONAL REGULATOR"/>
    <property type="match status" value="1"/>
</dbReference>
<name>A0ABV8USB0_9PROT</name>
<gene>
    <name evidence="3" type="ORF">ACFOW6_17820</name>
</gene>
<dbReference type="CDD" id="cd00093">
    <property type="entry name" value="HTH_XRE"/>
    <property type="match status" value="1"/>
</dbReference>
<dbReference type="Pfam" id="PF07883">
    <property type="entry name" value="Cupin_2"/>
    <property type="match status" value="1"/>
</dbReference>
<reference evidence="4" key="1">
    <citation type="journal article" date="2019" name="Int. J. Syst. Evol. Microbiol.">
        <title>The Global Catalogue of Microorganisms (GCM) 10K type strain sequencing project: providing services to taxonomists for standard genome sequencing and annotation.</title>
        <authorList>
            <consortium name="The Broad Institute Genomics Platform"/>
            <consortium name="The Broad Institute Genome Sequencing Center for Infectious Disease"/>
            <person name="Wu L."/>
            <person name="Ma J."/>
        </authorList>
    </citation>
    <scope>NUCLEOTIDE SEQUENCE [LARGE SCALE GENOMIC DNA]</scope>
    <source>
        <strain evidence="4">CECT 8472</strain>
    </source>
</reference>
<dbReference type="EMBL" id="JBHSCW010000015">
    <property type="protein sequence ID" value="MFC4353404.1"/>
    <property type="molecule type" value="Genomic_DNA"/>
</dbReference>
<protein>
    <submittedName>
        <fullName evidence="3">Helix-turn-helix domain-containing protein</fullName>
    </submittedName>
</protein>
<keyword evidence="4" id="KW-1185">Reference proteome</keyword>
<dbReference type="CDD" id="cd02209">
    <property type="entry name" value="cupin_XRE_C"/>
    <property type="match status" value="1"/>
</dbReference>
<dbReference type="Gene3D" id="1.10.260.40">
    <property type="entry name" value="lambda repressor-like DNA-binding domains"/>
    <property type="match status" value="1"/>
</dbReference>
<sequence>MNGQDNRDPVQVAVGAEIRALRKTRGLTLPDMGKRMGRSVGFLSQVERGLSRLTLHDLRDLAEVLEVPLSWFFQHEDIPEHERGHVVRRSYRRTLGVEERGLVEQLLSPDLSGSFEVILSTMNPGAELEQPTLRKTEEVGYVVSGQIELWIGEKHFRLASGDSFQIRMEPFRWRNTAREPAVIVWVISPPIY</sequence>
<evidence type="ECO:0000313" key="4">
    <source>
        <dbReference type="Proteomes" id="UP001595799"/>
    </source>
</evidence>
<dbReference type="Pfam" id="PF13560">
    <property type="entry name" value="HTH_31"/>
    <property type="match status" value="1"/>
</dbReference>
<comment type="caution">
    <text evidence="3">The sequence shown here is derived from an EMBL/GenBank/DDBJ whole genome shotgun (WGS) entry which is preliminary data.</text>
</comment>
<dbReference type="Gene3D" id="2.60.120.10">
    <property type="entry name" value="Jelly Rolls"/>
    <property type="match status" value="1"/>
</dbReference>
<keyword evidence="1" id="KW-0238">DNA-binding</keyword>
<dbReference type="InterPro" id="IPR013096">
    <property type="entry name" value="Cupin_2"/>
</dbReference>